<sequence length="224" mass="25570">MMPSSRSNIFQSSFYKLTTAACFISILVATGCSSSAESNVKIPSQKNGNTSAPIVSDASQQTLRQQALRIQRALANDDFARITNDIHPTRGVRFSMYAYVRPETDKVFNREQFAQYLQQAKIRFTWGDLDGSGDTLVIPLPEYLDTWVAGEKYNNASISVNEFKHSGSMINNLKEIYPNSEFVEFYYKGSEQYSGMDWRILRLVFDEYQGKRYLVAIVNEQWTV</sequence>
<keyword evidence="2" id="KW-1185">Reference proteome</keyword>
<dbReference type="Proteomes" id="UP000588111">
    <property type="component" value="Unassembled WGS sequence"/>
</dbReference>
<gene>
    <name evidence="1" type="ORF">FHS24_000360</name>
</gene>
<dbReference type="RefSeq" id="WP_183618220.1">
    <property type="nucleotide sequence ID" value="NZ_CAJHAH010000004.1"/>
</dbReference>
<reference evidence="1 2" key="1">
    <citation type="submission" date="2020-08" db="EMBL/GenBank/DDBJ databases">
        <title>Genomic Encyclopedia of Type Strains, Phase III (KMG-III): the genomes of soil and plant-associated and newly described type strains.</title>
        <authorList>
            <person name="Whitman W."/>
        </authorList>
    </citation>
    <scope>NUCLEOTIDE SEQUENCE [LARGE SCALE GENOMIC DNA]</scope>
    <source>
        <strain evidence="1 2">CECT 5885</strain>
    </source>
</reference>
<comment type="caution">
    <text evidence="1">The sequence shown here is derived from an EMBL/GenBank/DDBJ whole genome shotgun (WGS) entry which is preliminary data.</text>
</comment>
<dbReference type="PROSITE" id="PS51257">
    <property type="entry name" value="PROKAR_LIPOPROTEIN"/>
    <property type="match status" value="1"/>
</dbReference>
<evidence type="ECO:0000313" key="2">
    <source>
        <dbReference type="Proteomes" id="UP000588111"/>
    </source>
</evidence>
<evidence type="ECO:0000313" key="1">
    <source>
        <dbReference type="EMBL" id="MBB3105869.1"/>
    </source>
</evidence>
<dbReference type="EMBL" id="JACHXL010000001">
    <property type="protein sequence ID" value="MBB3105869.1"/>
    <property type="molecule type" value="Genomic_DNA"/>
</dbReference>
<evidence type="ECO:0008006" key="3">
    <source>
        <dbReference type="Google" id="ProtNLM"/>
    </source>
</evidence>
<accession>A0A839T9Q8</accession>
<organism evidence="1 2">
    <name type="scientific">Psychrobacter luti</name>
    <dbReference type="NCBI Taxonomy" id="198481"/>
    <lineage>
        <taxon>Bacteria</taxon>
        <taxon>Pseudomonadati</taxon>
        <taxon>Pseudomonadota</taxon>
        <taxon>Gammaproteobacteria</taxon>
        <taxon>Moraxellales</taxon>
        <taxon>Moraxellaceae</taxon>
        <taxon>Psychrobacter</taxon>
    </lineage>
</organism>
<protein>
    <recommendedName>
        <fullName evidence="3">Lipoprotein</fullName>
    </recommendedName>
</protein>
<dbReference type="AlphaFoldDB" id="A0A839T9Q8"/>
<proteinExistence type="predicted"/>
<name>A0A839T9Q8_9GAMM</name>